<evidence type="ECO:0000256" key="1">
    <source>
        <dbReference type="SAM" id="Coils"/>
    </source>
</evidence>
<dbReference type="EMBL" id="CP045798">
    <property type="protein sequence ID" value="QNB45834.1"/>
    <property type="molecule type" value="Genomic_DNA"/>
</dbReference>
<dbReference type="KEGG" id="tfr:BR63_05605"/>
<proteinExistence type="predicted"/>
<protein>
    <submittedName>
        <fullName evidence="3">Uncharacterized protein</fullName>
    </submittedName>
</protein>
<feature type="compositionally biased region" description="Polar residues" evidence="2">
    <location>
        <begin position="24"/>
        <end position="36"/>
    </location>
</feature>
<evidence type="ECO:0000313" key="4">
    <source>
        <dbReference type="Proteomes" id="UP000515847"/>
    </source>
</evidence>
<reference evidence="3 4" key="1">
    <citation type="journal article" date="2019" name="Front. Microbiol.">
        <title>Thermoanaerosceptrum fracticalcis gen. nov. sp. nov., a Novel Fumarate-Fermenting Microorganism From a Deep Fractured Carbonate Aquifer of the US Great Basin.</title>
        <authorList>
            <person name="Hamilton-Brehm S.D."/>
            <person name="Stewart L.E."/>
            <person name="Zavarin M."/>
            <person name="Caldwell M."/>
            <person name="Lawson P.A."/>
            <person name="Onstott T.C."/>
            <person name="Grzymski J."/>
            <person name="Neveux I."/>
            <person name="Lollar B.S."/>
            <person name="Russell C.E."/>
            <person name="Moser D.P."/>
        </authorList>
    </citation>
    <scope>NUCLEOTIDE SEQUENCE [LARGE SCALE GENOMIC DNA]</scope>
    <source>
        <strain evidence="3 4">DRI-13</strain>
    </source>
</reference>
<name>A0A7G6E180_THEFR</name>
<gene>
    <name evidence="3" type="ORF">BR63_05605</name>
</gene>
<accession>A0A7G6E180</accession>
<dbReference type="RefSeq" id="WP_034424703.1">
    <property type="nucleotide sequence ID" value="NZ_CP045798.1"/>
</dbReference>
<evidence type="ECO:0000313" key="3">
    <source>
        <dbReference type="EMBL" id="QNB45834.1"/>
    </source>
</evidence>
<dbReference type="AlphaFoldDB" id="A0A7G6E180"/>
<keyword evidence="1" id="KW-0175">Coiled coil</keyword>
<feature type="region of interest" description="Disordered" evidence="2">
    <location>
        <begin position="24"/>
        <end position="54"/>
    </location>
</feature>
<organism evidence="3 4">
    <name type="scientific">Thermanaerosceptrum fracticalcis</name>
    <dbReference type="NCBI Taxonomy" id="1712410"/>
    <lineage>
        <taxon>Bacteria</taxon>
        <taxon>Bacillati</taxon>
        <taxon>Bacillota</taxon>
        <taxon>Clostridia</taxon>
        <taxon>Eubacteriales</taxon>
        <taxon>Peptococcaceae</taxon>
        <taxon>Thermanaerosceptrum</taxon>
    </lineage>
</organism>
<dbReference type="OrthoDB" id="1950375at2"/>
<sequence>MAFQKPSWETNTQPIIKPSWEATNSFQRPSWETGQDNYKPAPITHPPQPPQQGGIFDIPTNLSPNRQQAYDWMNERLPGFLKPVNNAIANITQRFDDSALGKFIHRGSQTANAIGFGADNENRPSTGNKVADIAADVTGGAAGIFAPNGLGKFSMMASEAAKVPQFASKMASKIKSPAVANVAKGAIENAGAGTVYGITEGIVNDRTPGEIAGNIALDAVIGAGVGIGIEALRPVVSKVLSRYKGMPINPETVEREVAKDIGVDWDNLNDRQKDAIRKVVTGMQTEPVQSGRLLYPAQEFTFRNPTLRDYPGNVALPAGKAKIFNKERAIAEQKLKEATEYLQNYFRTNELRVDEMEFAKNTLGIDLEKLADDVLKAEQAGLPNFERAVERGRIARAAGIEMPALVRGRSKQAPVPVEPLTPLQFKQTIEVPKVYDRSSQQNDNWRNWEPPEPVTTVAEQTAQELYNADGLRDLSGFRLYSTDIYRNFRDVFGPHFEKVKKAILDPFDASKKANVEMQREWARKLKEEVVDRLGIQKGSELSALVQRYGEKNISLPELQKLRPKDWQKVVEADRWFRWAYDQLLNEVNAVRAQIYPNNPEKIIPRRQDYYRHFRELADTFEGVKNLFETPSAIDPSLAGRSEFTLPKSKFLSFAQKRGFGPYKEDAVGGFLNYLPAASYAKHIDPHIGQFERLAAELAGATEKSRHLNNFIEWLRDYARDLAGKTNPADRFAQKIVPGGRTTFKVLNWLNSRIKANVVMGNISSSLSQIANVPQGIAFAKQYSVPGFKRTIKSIFKPAPEMAKSGFLTERFSSDIYRQFDTKLMDQPKKFAAWMLEVVDKVGTEFIWYSVYEKALAEGIPNPIKYADDMTRSLVAGRGIGEVPILQKSKIMQLVAPFTLEVSNLWKVQKDFVKARDFGGLVALYVANFMLNKAMEATRGSGVVFDPIDATIEALTEEDISPLQRAGRLAGEVVSNLPLGSTIASIYPEYGTDTLPTRKELFGRNDPTRFGPGLLAAKGLSDPLYKVLPGFGGGQIQKTVRGVSALAKGGAYTSDGTKLKYPVKRTPANIVRGVLFGQYSFPEAKEYYENNRRPLGENQTQMYQKSSNPDATYRMILREREIDKINRQISELNKDKSLSLEQKREKYQKLVERRKKLMQGG</sequence>
<feature type="coiled-coil region" evidence="1">
    <location>
        <begin position="1114"/>
        <end position="1159"/>
    </location>
</feature>
<dbReference type="Proteomes" id="UP000515847">
    <property type="component" value="Chromosome"/>
</dbReference>
<evidence type="ECO:0000256" key="2">
    <source>
        <dbReference type="SAM" id="MobiDB-lite"/>
    </source>
</evidence>
<keyword evidence="4" id="KW-1185">Reference proteome</keyword>